<proteinExistence type="predicted"/>
<protein>
    <submittedName>
        <fullName evidence="2">40S ribosomal protein S7</fullName>
    </submittedName>
</protein>
<sequence>MAITYNKLVKPEGKAPDELEKQIANAFTELSNAEELKGRLTELYFVGAQELESNGKKTIIIYVPVPQLRDYQKIHARLVRELEKKFGGKHVVFVAKRRIINKPLRGKNRTPLKQKRPRSRTLTAVHDAILSDLVFPAEVVGKRIRYKLDGKQLLKVHLDRAQQTNVEHKVDTFTSIYKYLTGKAVTFEFPEPLF</sequence>
<accession>A0AC34FMR7</accession>
<reference evidence="2" key="1">
    <citation type="submission" date="2022-11" db="UniProtKB">
        <authorList>
            <consortium name="WormBaseParasite"/>
        </authorList>
    </citation>
    <scope>IDENTIFICATION</scope>
</reference>
<dbReference type="WBParaSite" id="ES5_v2.g18514.t1">
    <property type="protein sequence ID" value="ES5_v2.g18514.t1"/>
    <property type="gene ID" value="ES5_v2.g18514"/>
</dbReference>
<dbReference type="Proteomes" id="UP000887579">
    <property type="component" value="Unplaced"/>
</dbReference>
<organism evidence="1 2">
    <name type="scientific">Panagrolaimus sp. ES5</name>
    <dbReference type="NCBI Taxonomy" id="591445"/>
    <lineage>
        <taxon>Eukaryota</taxon>
        <taxon>Metazoa</taxon>
        <taxon>Ecdysozoa</taxon>
        <taxon>Nematoda</taxon>
        <taxon>Chromadorea</taxon>
        <taxon>Rhabditida</taxon>
        <taxon>Tylenchina</taxon>
        <taxon>Panagrolaimomorpha</taxon>
        <taxon>Panagrolaimoidea</taxon>
        <taxon>Panagrolaimidae</taxon>
        <taxon>Panagrolaimus</taxon>
    </lineage>
</organism>
<evidence type="ECO:0000313" key="1">
    <source>
        <dbReference type="Proteomes" id="UP000887579"/>
    </source>
</evidence>
<evidence type="ECO:0000313" key="2">
    <source>
        <dbReference type="WBParaSite" id="ES5_v2.g18514.t1"/>
    </source>
</evidence>
<name>A0AC34FMR7_9BILA</name>